<dbReference type="GO" id="GO:0005789">
    <property type="term" value="C:endoplasmic reticulum membrane"/>
    <property type="evidence" value="ECO:0007669"/>
    <property type="project" value="TreeGrafter"/>
</dbReference>
<dbReference type="PANTHER" id="PTHR16213:SF78">
    <property type="entry name" value="SELENOPROTEIN N"/>
    <property type="match status" value="1"/>
</dbReference>
<reference evidence="1 2" key="1">
    <citation type="submission" date="2024-03" db="EMBL/GenBank/DDBJ databases">
        <title>The genome assembly and annotation of the cricket Gryllus longicercus Weissman &amp; Gray.</title>
        <authorList>
            <person name="Szrajer S."/>
            <person name="Gray D."/>
            <person name="Ylla G."/>
        </authorList>
    </citation>
    <scope>NUCLEOTIDE SEQUENCE [LARGE SCALE GENOMIC DNA]</scope>
    <source>
        <strain evidence="1">DAG 2021-001</strain>
        <tissue evidence="1">Whole body minus gut</tissue>
    </source>
</reference>
<name>A0AAN9V8D3_9ORTH</name>
<accession>A0AAN9V8D3</accession>
<comment type="caution">
    <text evidence="1">The sequence shown here is derived from an EMBL/GenBank/DDBJ whole genome shotgun (WGS) entry which is preliminary data.</text>
</comment>
<dbReference type="Proteomes" id="UP001378592">
    <property type="component" value="Unassembled WGS sequence"/>
</dbReference>
<organism evidence="1 2">
    <name type="scientific">Gryllus longicercus</name>
    <dbReference type="NCBI Taxonomy" id="2509291"/>
    <lineage>
        <taxon>Eukaryota</taxon>
        <taxon>Metazoa</taxon>
        <taxon>Ecdysozoa</taxon>
        <taxon>Arthropoda</taxon>
        <taxon>Hexapoda</taxon>
        <taxon>Insecta</taxon>
        <taxon>Pterygota</taxon>
        <taxon>Neoptera</taxon>
        <taxon>Polyneoptera</taxon>
        <taxon>Orthoptera</taxon>
        <taxon>Ensifera</taxon>
        <taxon>Gryllidea</taxon>
        <taxon>Grylloidea</taxon>
        <taxon>Gryllidae</taxon>
        <taxon>Gryllinae</taxon>
        <taxon>Gryllus</taxon>
    </lineage>
</organism>
<evidence type="ECO:0000313" key="2">
    <source>
        <dbReference type="Proteomes" id="UP001378592"/>
    </source>
</evidence>
<dbReference type="AlphaFoldDB" id="A0AAN9V8D3"/>
<gene>
    <name evidence="1" type="ORF">R5R35_012466</name>
</gene>
<keyword evidence="2" id="KW-1185">Reference proteome</keyword>
<dbReference type="GO" id="GO:0055074">
    <property type="term" value="P:calcium ion homeostasis"/>
    <property type="evidence" value="ECO:0007669"/>
    <property type="project" value="TreeGrafter"/>
</dbReference>
<proteinExistence type="predicted"/>
<protein>
    <submittedName>
        <fullName evidence="1">Uncharacterized protein</fullName>
    </submittedName>
</protein>
<evidence type="ECO:0000313" key="1">
    <source>
        <dbReference type="EMBL" id="KAK7791236.1"/>
    </source>
</evidence>
<sequence length="350" mass="40373">MRGVFQKCSFTMPQISVAVALAVLTSFGLYSSVDVIREFFKCIYHTECENGYMLSSRSVPIPNYSETECFFSKNVVLYCDFKPLQEMLDDSKEVSISMNGLLSWQNPHENNITLKIGDFSPLLPPAGARVGYIWNMVEPVNYLETSKDDLSMRFMDKKPQSGSATSVLYRILSMFHKNVFMQTRFAPRGTVAVLRAQNSAFMDIVFRCHAEFQLNNPPLLPFWFTPSQFQGHFIIAKDFSKILNFSLTVPTNRKLNVDMEWFEKLDEDMVVEISFVPKMLIHTKAMVNQQNMNWNEEIAMQEAHVLLEQEMFPFKEVVYSPITEALTELEHQRKLLHCIVLWGALDDQSC</sequence>
<dbReference type="EMBL" id="JAZDUA010000550">
    <property type="protein sequence ID" value="KAK7791236.1"/>
    <property type="molecule type" value="Genomic_DNA"/>
</dbReference>
<dbReference type="PANTHER" id="PTHR16213">
    <property type="entry name" value="SELENOPROTEIN N"/>
    <property type="match status" value="1"/>
</dbReference>